<protein>
    <submittedName>
        <fullName evidence="3">Uncharacterized protein LOC104211141</fullName>
    </submittedName>
</protein>
<gene>
    <name evidence="3" type="primary">LOC104211141</name>
</gene>
<dbReference type="KEGG" id="nsy:104211141"/>
<reference evidence="2" key="1">
    <citation type="journal article" date="2013" name="Genome Biol.">
        <title>Reference genomes and transcriptomes of Nicotiana sylvestris and Nicotiana tomentosiformis.</title>
        <authorList>
            <person name="Sierro N."/>
            <person name="Battey J.N."/>
            <person name="Ouadi S."/>
            <person name="Bovet L."/>
            <person name="Goepfert S."/>
            <person name="Bakaher N."/>
            <person name="Peitsch M.C."/>
            <person name="Ivanov N.V."/>
        </authorList>
    </citation>
    <scope>NUCLEOTIDE SEQUENCE [LARGE SCALE GENOMIC DNA]</scope>
</reference>
<dbReference type="GeneID" id="104211141"/>
<feature type="region of interest" description="Disordered" evidence="1">
    <location>
        <begin position="1"/>
        <end position="94"/>
    </location>
</feature>
<dbReference type="PANTHER" id="PTHR37371:SF1">
    <property type="entry name" value="KINESIN-LIKE PROTEIN"/>
    <property type="match status" value="1"/>
</dbReference>
<dbReference type="RefSeq" id="XP_009758454.1">
    <property type="nucleotide sequence ID" value="XM_009760152.1"/>
</dbReference>
<feature type="compositionally biased region" description="Basic and acidic residues" evidence="1">
    <location>
        <begin position="13"/>
        <end position="23"/>
    </location>
</feature>
<dbReference type="STRING" id="4096.A0A1U7V873"/>
<keyword evidence="2" id="KW-1185">Reference proteome</keyword>
<name>A0A1U7V873_NICSY</name>
<dbReference type="OrthoDB" id="1933837at2759"/>
<dbReference type="PANTHER" id="PTHR37371">
    <property type="entry name" value="OS08G0180400 PROTEIN"/>
    <property type="match status" value="1"/>
</dbReference>
<evidence type="ECO:0000313" key="2">
    <source>
        <dbReference type="Proteomes" id="UP000189701"/>
    </source>
</evidence>
<organism evidence="2 3">
    <name type="scientific">Nicotiana sylvestris</name>
    <name type="common">Wood tobacco</name>
    <name type="synonym">South American tobacco</name>
    <dbReference type="NCBI Taxonomy" id="4096"/>
    <lineage>
        <taxon>Eukaryota</taxon>
        <taxon>Viridiplantae</taxon>
        <taxon>Streptophyta</taxon>
        <taxon>Embryophyta</taxon>
        <taxon>Tracheophyta</taxon>
        <taxon>Spermatophyta</taxon>
        <taxon>Magnoliopsida</taxon>
        <taxon>eudicotyledons</taxon>
        <taxon>Gunneridae</taxon>
        <taxon>Pentapetalae</taxon>
        <taxon>asterids</taxon>
        <taxon>lamiids</taxon>
        <taxon>Solanales</taxon>
        <taxon>Solanaceae</taxon>
        <taxon>Nicotianoideae</taxon>
        <taxon>Nicotianeae</taxon>
        <taxon>Nicotiana</taxon>
    </lineage>
</organism>
<proteinExistence type="predicted"/>
<evidence type="ECO:0000313" key="3">
    <source>
        <dbReference type="RefSeq" id="XP_009758454.1"/>
    </source>
</evidence>
<feature type="compositionally biased region" description="Polar residues" evidence="1">
    <location>
        <begin position="1"/>
        <end position="11"/>
    </location>
</feature>
<dbReference type="AlphaFoldDB" id="A0A1U7V873"/>
<accession>A0A1U7V873</accession>
<sequence>MEPQIQLSSSHLHFREKLREEKKKRLRSRSTRKSSAGSPVQSMSESPKPFEFNFNMFNATPTSSSSKKKKKRTTGKKSFNISSPEQVKPAGGSPVSVTNLKTIADLKEFASSRLDSIKRQVERSHMEILKDLEASQSRLQKRLKIQTQGCHQVADEAEKEYKKMSDRFSEGREAMKASYSTFMADLQASGSRLCKQTIPELSQSVEKAIDALRNRYGIHST</sequence>
<reference evidence="3" key="2">
    <citation type="submission" date="2025-08" db="UniProtKB">
        <authorList>
            <consortium name="RefSeq"/>
        </authorList>
    </citation>
    <scope>IDENTIFICATION</scope>
    <source>
        <tissue evidence="3">Leaf</tissue>
    </source>
</reference>
<dbReference type="Proteomes" id="UP000189701">
    <property type="component" value="Unplaced"/>
</dbReference>
<evidence type="ECO:0000256" key="1">
    <source>
        <dbReference type="SAM" id="MobiDB-lite"/>
    </source>
</evidence>
<feature type="compositionally biased region" description="Polar residues" evidence="1">
    <location>
        <begin position="36"/>
        <end position="45"/>
    </location>
</feature>
<dbReference type="eggNOG" id="ENOG502S15R">
    <property type="taxonomic scope" value="Eukaryota"/>
</dbReference>
<feature type="compositionally biased region" description="Basic residues" evidence="1">
    <location>
        <begin position="66"/>
        <end position="75"/>
    </location>
</feature>